<gene>
    <name evidence="8" type="ORF">A3L10_01500</name>
</gene>
<evidence type="ECO:0000256" key="3">
    <source>
        <dbReference type="ARBA" id="ARBA00016118"/>
    </source>
</evidence>
<evidence type="ECO:0000313" key="8">
    <source>
        <dbReference type="EMBL" id="ASJ13870.1"/>
    </source>
</evidence>
<name>A0A2Z2N0A6_9EURY</name>
<comment type="function">
    <text evidence="1">This subunit may be involved in monitoring complementarity of crRNA and target RNA.</text>
</comment>
<sequence length="201" mass="23271">MGYQGGYGKGRHSPQRQERRHQHPRQDPETIRGIKKAFEEGNFSEVRTSLRKSEVRDALKSLYQEVKSKAREENGKGFKNWDEIEVLKNAAIVAAYAVVNDLRTTQIRKIIEMAKSLHTEVTTKKDMTAVTQKIKKEAVRMNMLMAYYAGKNKSVLPIQEVLEPILNWLSLDQNASPENFEKVYMFFEAIVAYHRYFGGRE</sequence>
<evidence type="ECO:0000256" key="6">
    <source>
        <dbReference type="ARBA" id="ARBA00031723"/>
    </source>
</evidence>
<evidence type="ECO:0000256" key="1">
    <source>
        <dbReference type="ARBA" id="ARBA00003640"/>
    </source>
</evidence>
<evidence type="ECO:0000256" key="2">
    <source>
        <dbReference type="ARBA" id="ARBA00006896"/>
    </source>
</evidence>
<organism evidence="8 9">
    <name type="scientific">Thermococcus radiotolerans</name>
    <dbReference type="NCBI Taxonomy" id="187880"/>
    <lineage>
        <taxon>Archaea</taxon>
        <taxon>Methanobacteriati</taxon>
        <taxon>Methanobacteriota</taxon>
        <taxon>Thermococci</taxon>
        <taxon>Thermococcales</taxon>
        <taxon>Thermococcaceae</taxon>
        <taxon>Thermococcus</taxon>
    </lineage>
</organism>
<comment type="similarity">
    <text evidence="2">Belongs to the CRISPR-associated Csm2 family.</text>
</comment>
<dbReference type="NCBIfam" id="TIGR01870">
    <property type="entry name" value="cas_TM1810_Csm2"/>
    <property type="match status" value="1"/>
</dbReference>
<dbReference type="GO" id="GO:0003723">
    <property type="term" value="F:RNA binding"/>
    <property type="evidence" value="ECO:0007669"/>
    <property type="project" value="UniProtKB-KW"/>
</dbReference>
<feature type="compositionally biased region" description="Basic residues" evidence="7">
    <location>
        <begin position="9"/>
        <end position="23"/>
    </location>
</feature>
<evidence type="ECO:0000256" key="7">
    <source>
        <dbReference type="SAM" id="MobiDB-lite"/>
    </source>
</evidence>
<evidence type="ECO:0000256" key="4">
    <source>
        <dbReference type="ARBA" id="ARBA00022884"/>
    </source>
</evidence>
<dbReference type="AlphaFoldDB" id="A0A2Z2N0A6"/>
<evidence type="ECO:0000256" key="5">
    <source>
        <dbReference type="ARBA" id="ARBA00023118"/>
    </source>
</evidence>
<dbReference type="EMBL" id="CP015106">
    <property type="protein sequence ID" value="ASJ13870.1"/>
    <property type="molecule type" value="Genomic_DNA"/>
</dbReference>
<dbReference type="KEGG" id="trl:A3L10_01500"/>
<keyword evidence="9" id="KW-1185">Reference proteome</keyword>
<protein>
    <recommendedName>
        <fullName evidence="3">CRISPR system Cms protein Csm2</fullName>
    </recommendedName>
    <alternativeName>
        <fullName evidence="6">CRISPR type III A-associated protein Csm2</fullName>
    </alternativeName>
</protein>
<dbReference type="InterPro" id="IPR010149">
    <property type="entry name" value="CRISPR-assoc_prot_Csm2_III-A"/>
</dbReference>
<accession>A0A2Z2N0A6</accession>
<dbReference type="Pfam" id="PF03750">
    <property type="entry name" value="Csm2_III-A"/>
    <property type="match status" value="1"/>
</dbReference>
<evidence type="ECO:0000313" key="9">
    <source>
        <dbReference type="Proteomes" id="UP000250085"/>
    </source>
</evidence>
<keyword evidence="4" id="KW-0694">RNA-binding</keyword>
<proteinExistence type="inferred from homology"/>
<keyword evidence="5" id="KW-0051">Antiviral defense</keyword>
<feature type="region of interest" description="Disordered" evidence="7">
    <location>
        <begin position="1"/>
        <end position="32"/>
    </location>
</feature>
<dbReference type="GO" id="GO:0051607">
    <property type="term" value="P:defense response to virus"/>
    <property type="evidence" value="ECO:0007669"/>
    <property type="project" value="UniProtKB-KW"/>
</dbReference>
<reference evidence="8 9" key="1">
    <citation type="submission" date="2016-04" db="EMBL/GenBank/DDBJ databases">
        <title>Complete genome sequence of Thermococcus radiotolerans type strain EJ2.</title>
        <authorList>
            <person name="Oger P.M."/>
        </authorList>
    </citation>
    <scope>NUCLEOTIDE SEQUENCE [LARGE SCALE GENOMIC DNA]</scope>
    <source>
        <strain evidence="8 9">EJ2</strain>
    </source>
</reference>
<dbReference type="Proteomes" id="UP000250085">
    <property type="component" value="Chromosome"/>
</dbReference>